<evidence type="ECO:0000256" key="1">
    <source>
        <dbReference type="ARBA" id="ARBA00004138"/>
    </source>
</evidence>
<name>A0A6J2QCW8_COTGO</name>
<sequence>MTKTLTMADIIGSEDREKSLYCIQIRYLDEQLERRQLECDELTKQNKNLASLYIALEIDHKDINVYLKSCVVAKEKEVDELAERLQSQQQAAEQDRETLQLQHSQQLQEKIHELSSENSMLAIEETKQHQEPEEQLVQLMQQQSEMESLKKQLVSQREEHKAAIDSLKTEAESRRQKMSEEMQSRADNYIEAETSNIIQERAEHSEVREKVQVLLNKNMVLRNEKRDLRDQNEVLCLMDNRKKKINMVTQKILKSKKEVEQLTKKCQQVKVKHGSTTYKSLLAEKEALRQRLVSASEECHQKTAEADSLRVELQRESSRRRQLEGIMQEAVSILSHILTVPEKTERQRLLELLQSAAPRGAGSTPEESSPGPRPQTSALEPVRAQTLKLSTDPLFLMARYRRGDLGLVPRPMWKHQPVSSRTRVHPEASQQETLQSEDIAL</sequence>
<gene>
    <name evidence="10" type="primary">LOC115013562</name>
</gene>
<evidence type="ECO:0000256" key="8">
    <source>
        <dbReference type="SAM" id="MobiDB-lite"/>
    </source>
</evidence>
<feature type="region of interest" description="Disordered" evidence="8">
    <location>
        <begin position="356"/>
        <end position="382"/>
    </location>
</feature>
<evidence type="ECO:0000256" key="3">
    <source>
        <dbReference type="ARBA" id="ARBA00014087"/>
    </source>
</evidence>
<dbReference type="GO" id="GO:0008017">
    <property type="term" value="F:microtubule binding"/>
    <property type="evidence" value="ECO:0007669"/>
    <property type="project" value="TreeGrafter"/>
</dbReference>
<dbReference type="OrthoDB" id="8953045at2759"/>
<keyword evidence="5" id="KW-0969">Cilium</keyword>
<reference evidence="10" key="1">
    <citation type="submission" date="2025-08" db="UniProtKB">
        <authorList>
            <consortium name="RefSeq"/>
        </authorList>
    </citation>
    <scope>IDENTIFICATION</scope>
</reference>
<evidence type="ECO:0000256" key="5">
    <source>
        <dbReference type="ARBA" id="ARBA00023069"/>
    </source>
</evidence>
<feature type="compositionally biased region" description="Polar residues" evidence="8">
    <location>
        <begin position="428"/>
        <end position="441"/>
    </location>
</feature>
<dbReference type="KEGG" id="cgob:115013562"/>
<accession>A0A6J2QCW8</accession>
<evidence type="ECO:0000256" key="7">
    <source>
        <dbReference type="SAM" id="Coils"/>
    </source>
</evidence>
<evidence type="ECO:0000256" key="6">
    <source>
        <dbReference type="ARBA" id="ARBA00023273"/>
    </source>
</evidence>
<dbReference type="InParanoid" id="A0A6J2QCW8"/>
<keyword evidence="4 7" id="KW-0175">Coiled coil</keyword>
<feature type="region of interest" description="Disordered" evidence="8">
    <location>
        <begin position="408"/>
        <end position="441"/>
    </location>
</feature>
<organism evidence="9 10">
    <name type="scientific">Cottoperca gobio</name>
    <name type="common">Frogmouth</name>
    <name type="synonym">Aphritis gobio</name>
    <dbReference type="NCBI Taxonomy" id="56716"/>
    <lineage>
        <taxon>Eukaryota</taxon>
        <taxon>Metazoa</taxon>
        <taxon>Chordata</taxon>
        <taxon>Craniata</taxon>
        <taxon>Vertebrata</taxon>
        <taxon>Euteleostomi</taxon>
        <taxon>Actinopterygii</taxon>
        <taxon>Neopterygii</taxon>
        <taxon>Teleostei</taxon>
        <taxon>Neoteleostei</taxon>
        <taxon>Acanthomorphata</taxon>
        <taxon>Eupercaria</taxon>
        <taxon>Perciformes</taxon>
        <taxon>Notothenioidei</taxon>
        <taxon>Bovichtidae</taxon>
        <taxon>Cottoperca</taxon>
    </lineage>
</organism>
<dbReference type="PANTHER" id="PTHR31954:SF1">
    <property type="entry name" value="CILIA- AND FLAGELLA-ASSOCIATED PROTEIN 157"/>
    <property type="match status" value="1"/>
</dbReference>
<feature type="coiled-coil region" evidence="7">
    <location>
        <begin position="211"/>
        <end position="305"/>
    </location>
</feature>
<keyword evidence="9" id="KW-1185">Reference proteome</keyword>
<dbReference type="GO" id="GO:0036064">
    <property type="term" value="C:ciliary basal body"/>
    <property type="evidence" value="ECO:0007669"/>
    <property type="project" value="TreeGrafter"/>
</dbReference>
<comment type="subcellular location">
    <subcellularLocation>
        <location evidence="1">Cell projection</location>
        <location evidence="1">Cilium</location>
    </subcellularLocation>
</comment>
<keyword evidence="6" id="KW-0966">Cell projection</keyword>
<evidence type="ECO:0000256" key="4">
    <source>
        <dbReference type="ARBA" id="ARBA00023054"/>
    </source>
</evidence>
<dbReference type="AlphaFoldDB" id="A0A6J2QCW8"/>
<evidence type="ECO:0000313" key="10">
    <source>
        <dbReference type="RefSeq" id="XP_029295809.1"/>
    </source>
</evidence>
<dbReference type="Proteomes" id="UP000504630">
    <property type="component" value="Chromosome 9"/>
</dbReference>
<proteinExistence type="inferred from homology"/>
<dbReference type="RefSeq" id="XP_029295809.1">
    <property type="nucleotide sequence ID" value="XM_029439949.1"/>
</dbReference>
<feature type="coiled-coil region" evidence="7">
    <location>
        <begin position="25"/>
        <end position="177"/>
    </location>
</feature>
<dbReference type="InterPro" id="IPR038844">
    <property type="entry name" value="CFAP157"/>
</dbReference>
<dbReference type="GeneID" id="115013562"/>
<dbReference type="PANTHER" id="PTHR31954">
    <property type="entry name" value="CILIA- AND FLAGELLA-ASSOCIATED PROTEIN 157"/>
    <property type="match status" value="1"/>
</dbReference>
<evidence type="ECO:0000313" key="9">
    <source>
        <dbReference type="Proteomes" id="UP000504630"/>
    </source>
</evidence>
<protein>
    <recommendedName>
        <fullName evidence="3">Cilia- and flagella-associated protein 157</fullName>
    </recommendedName>
</protein>
<evidence type="ECO:0000256" key="2">
    <source>
        <dbReference type="ARBA" id="ARBA00010841"/>
    </source>
</evidence>
<comment type="similarity">
    <text evidence="2">Belongs to the CFAP157 family.</text>
</comment>